<evidence type="ECO:0000313" key="4">
    <source>
        <dbReference type="Proteomes" id="UP001221142"/>
    </source>
</evidence>
<feature type="transmembrane region" description="Helical" evidence="1">
    <location>
        <begin position="170"/>
        <end position="192"/>
    </location>
</feature>
<organism evidence="3 4">
    <name type="scientific">Roridomyces roridus</name>
    <dbReference type="NCBI Taxonomy" id="1738132"/>
    <lineage>
        <taxon>Eukaryota</taxon>
        <taxon>Fungi</taxon>
        <taxon>Dikarya</taxon>
        <taxon>Basidiomycota</taxon>
        <taxon>Agaricomycotina</taxon>
        <taxon>Agaricomycetes</taxon>
        <taxon>Agaricomycetidae</taxon>
        <taxon>Agaricales</taxon>
        <taxon>Marasmiineae</taxon>
        <taxon>Mycenaceae</taxon>
        <taxon>Roridomyces</taxon>
    </lineage>
</organism>
<proteinExistence type="predicted"/>
<comment type="caution">
    <text evidence="3">The sequence shown here is derived from an EMBL/GenBank/DDBJ whole genome shotgun (WGS) entry which is preliminary data.</text>
</comment>
<dbReference type="Pfam" id="PF20152">
    <property type="entry name" value="DUF6534"/>
    <property type="match status" value="1"/>
</dbReference>
<reference evidence="3" key="1">
    <citation type="submission" date="2023-03" db="EMBL/GenBank/DDBJ databases">
        <title>Massive genome expansion in bonnet fungi (Mycena s.s.) driven by repeated elements and novel gene families across ecological guilds.</title>
        <authorList>
            <consortium name="Lawrence Berkeley National Laboratory"/>
            <person name="Harder C.B."/>
            <person name="Miyauchi S."/>
            <person name="Viragh M."/>
            <person name="Kuo A."/>
            <person name="Thoen E."/>
            <person name="Andreopoulos B."/>
            <person name="Lu D."/>
            <person name="Skrede I."/>
            <person name="Drula E."/>
            <person name="Henrissat B."/>
            <person name="Morin E."/>
            <person name="Kohler A."/>
            <person name="Barry K."/>
            <person name="LaButti K."/>
            <person name="Morin E."/>
            <person name="Salamov A."/>
            <person name="Lipzen A."/>
            <person name="Mereny Z."/>
            <person name="Hegedus B."/>
            <person name="Baldrian P."/>
            <person name="Stursova M."/>
            <person name="Weitz H."/>
            <person name="Taylor A."/>
            <person name="Grigoriev I.V."/>
            <person name="Nagy L.G."/>
            <person name="Martin F."/>
            <person name="Kauserud H."/>
        </authorList>
    </citation>
    <scope>NUCLEOTIDE SEQUENCE</scope>
    <source>
        <strain evidence="3">9284</strain>
    </source>
</reference>
<protein>
    <recommendedName>
        <fullName evidence="2">DUF6534 domain-containing protein</fullName>
    </recommendedName>
</protein>
<feature type="transmembrane region" description="Helical" evidence="1">
    <location>
        <begin position="204"/>
        <end position="231"/>
    </location>
</feature>
<feature type="transmembrane region" description="Helical" evidence="1">
    <location>
        <begin position="127"/>
        <end position="150"/>
    </location>
</feature>
<feature type="domain" description="DUF6534" evidence="2">
    <location>
        <begin position="176"/>
        <end position="261"/>
    </location>
</feature>
<name>A0AAD7FL73_9AGAR</name>
<keyword evidence="1" id="KW-1133">Transmembrane helix</keyword>
<feature type="transmembrane region" description="Helical" evidence="1">
    <location>
        <begin position="237"/>
        <end position="258"/>
    </location>
</feature>
<gene>
    <name evidence="3" type="ORF">FB45DRAFT_796255</name>
</gene>
<evidence type="ECO:0000313" key="3">
    <source>
        <dbReference type="EMBL" id="KAJ7626097.1"/>
    </source>
</evidence>
<evidence type="ECO:0000259" key="2">
    <source>
        <dbReference type="Pfam" id="PF20152"/>
    </source>
</evidence>
<dbReference type="PANTHER" id="PTHR40465">
    <property type="entry name" value="CHROMOSOME 1, WHOLE GENOME SHOTGUN SEQUENCE"/>
    <property type="match status" value="1"/>
</dbReference>
<accession>A0AAD7FL73</accession>
<keyword evidence="1" id="KW-0472">Membrane</keyword>
<feature type="transmembrane region" description="Helical" evidence="1">
    <location>
        <begin position="98"/>
        <end position="118"/>
    </location>
</feature>
<dbReference type="InterPro" id="IPR045339">
    <property type="entry name" value="DUF6534"/>
</dbReference>
<dbReference type="Proteomes" id="UP001221142">
    <property type="component" value="Unassembled WGS sequence"/>
</dbReference>
<feature type="transmembrane region" description="Helical" evidence="1">
    <location>
        <begin position="57"/>
        <end position="78"/>
    </location>
</feature>
<evidence type="ECO:0000256" key="1">
    <source>
        <dbReference type="SAM" id="Phobius"/>
    </source>
</evidence>
<dbReference type="AlphaFoldDB" id="A0AAD7FL73"/>
<feature type="transmembrane region" description="Helical" evidence="1">
    <location>
        <begin position="24"/>
        <end position="45"/>
    </location>
</feature>
<sequence length="340" mass="37537">MILIEANASVSSEMPLAQLAGPVIIGYMLHWGLFGTLTIQLYLYYRAFPEDRTAIKVLVYSAYMLEVVQTVLLTRDAFKNFATGFGDTATLRGVHWDWLTIPVMSGIVAFIGQSFYAYRIFSLSKSYWIPGLIVVMSLTSSISAMIIGSYQHTVGVVPPPHTKENSVASAIWLGGAALTDFIIALSFTYYLLKYDTGFRRTHALVVRLIRLTIETGSITAAIALINLALFFTFPDRPYFFTVGVLLPKLYANTMLAVLNSRFVIVGGRGYTDTATHQSLTFRDGEITGAGDGVTMTTNSRPPVVTITREIFSDRELSEIIEMKDITSGSQDSHIAMSVEK</sequence>
<dbReference type="EMBL" id="JARKIF010000012">
    <property type="protein sequence ID" value="KAJ7626097.1"/>
    <property type="molecule type" value="Genomic_DNA"/>
</dbReference>
<dbReference type="PANTHER" id="PTHR40465:SF1">
    <property type="entry name" value="DUF6534 DOMAIN-CONTAINING PROTEIN"/>
    <property type="match status" value="1"/>
</dbReference>
<keyword evidence="1" id="KW-0812">Transmembrane</keyword>
<keyword evidence="4" id="KW-1185">Reference proteome</keyword>